<keyword evidence="2 5" id="KW-0547">Nucleotide-binding</keyword>
<dbReference type="Proteomes" id="UP000028547">
    <property type="component" value="Unassembled WGS sequence"/>
</dbReference>
<dbReference type="Pfam" id="PF00069">
    <property type="entry name" value="Pkinase"/>
    <property type="match status" value="1"/>
</dbReference>
<dbReference type="PANTHER" id="PTHR43289:SF34">
    <property type="entry name" value="SERINE_THREONINE-PROTEIN KINASE YBDM-RELATED"/>
    <property type="match status" value="1"/>
</dbReference>
<evidence type="ECO:0000256" key="1">
    <source>
        <dbReference type="ARBA" id="ARBA00022679"/>
    </source>
</evidence>
<feature type="region of interest" description="Disordered" evidence="6">
    <location>
        <begin position="313"/>
        <end position="357"/>
    </location>
</feature>
<dbReference type="Gene3D" id="3.30.200.20">
    <property type="entry name" value="Phosphorylase Kinase, domain 1"/>
    <property type="match status" value="1"/>
</dbReference>
<dbReference type="InterPro" id="IPR017441">
    <property type="entry name" value="Protein_kinase_ATP_BS"/>
</dbReference>
<dbReference type="SUPFAM" id="SSF56112">
    <property type="entry name" value="Protein kinase-like (PK-like)"/>
    <property type="match status" value="1"/>
</dbReference>
<feature type="compositionally biased region" description="Low complexity" evidence="6">
    <location>
        <begin position="434"/>
        <end position="444"/>
    </location>
</feature>
<dbReference type="GO" id="GO:0005524">
    <property type="term" value="F:ATP binding"/>
    <property type="evidence" value="ECO:0007669"/>
    <property type="project" value="UniProtKB-UniRule"/>
</dbReference>
<comment type="caution">
    <text evidence="8">The sequence shown here is derived from an EMBL/GenBank/DDBJ whole genome shotgun (WGS) entry which is preliminary data.</text>
</comment>
<keyword evidence="1" id="KW-0808">Transferase</keyword>
<dbReference type="PROSITE" id="PS00107">
    <property type="entry name" value="PROTEIN_KINASE_ATP"/>
    <property type="match status" value="1"/>
</dbReference>
<dbReference type="InterPro" id="IPR000719">
    <property type="entry name" value="Prot_kinase_dom"/>
</dbReference>
<accession>A0A084SKC4</accession>
<organism evidence="8 9">
    <name type="scientific">Archangium violaceum Cb vi76</name>
    <dbReference type="NCBI Taxonomy" id="1406225"/>
    <lineage>
        <taxon>Bacteria</taxon>
        <taxon>Pseudomonadati</taxon>
        <taxon>Myxococcota</taxon>
        <taxon>Myxococcia</taxon>
        <taxon>Myxococcales</taxon>
        <taxon>Cystobacterineae</taxon>
        <taxon>Archangiaceae</taxon>
        <taxon>Archangium</taxon>
    </lineage>
</organism>
<evidence type="ECO:0000256" key="3">
    <source>
        <dbReference type="ARBA" id="ARBA00022777"/>
    </source>
</evidence>
<keyword evidence="3" id="KW-0418">Kinase</keyword>
<feature type="compositionally biased region" description="Low complexity" evidence="6">
    <location>
        <begin position="415"/>
        <end position="427"/>
    </location>
</feature>
<dbReference type="GO" id="GO:0004674">
    <property type="term" value="F:protein serine/threonine kinase activity"/>
    <property type="evidence" value="ECO:0007669"/>
    <property type="project" value="TreeGrafter"/>
</dbReference>
<dbReference type="EMBL" id="JPMI01000273">
    <property type="protein sequence ID" value="KFA88909.1"/>
    <property type="molecule type" value="Genomic_DNA"/>
</dbReference>
<keyword evidence="4 5" id="KW-0067">ATP-binding</keyword>
<sequence>MNGERLDMNEPILNVAWLEPGTVVAGWRLGEKLGVGGYGAVYRAESVTQPGTFCAIKVFLNPADVRAGREAALLMDKAVHPNVVRCLGVGRWPHPARGHLFLVLDLVPGLPLHLWVEEHNPDFARVAYVSAEAALALGTLHKRGVLHRDLKPEHLLVRETDTRPVLVDFGSGDYEGAGTLTETPLPPGTTHLRSPEAACFWLAREDNPRARYAYRPADELYALGVCLYRALTGHYPFPPGDMKFMQYLDIAHREPVAPIDVNPRVPRAFSDVVMRLMARHPEARYRDGEETHAALLAAVTFGGRESWEASVFEWDESPTAEGPEGAVTSKRSIRRPPPPPVREQPPHSPPSPERPPRWRLAPLAGLAALVGLTAAVLLFTQLVTRWGTPPEAPPSSPHPTAQVARHHPPAVVQEVAPGTDAPDTAPTAAPPSPADVAPAATPPVRQKDEASMKKKNGPGSPQPEQRPSPPQTASSDAWKRALLICLVQGGTACAGAQLKPQRGPCPPEALAAMKALRIDIHDGREAWLDVTKPLALGGDNYADGPVISSFVREFGGIPRGSMLYGRLWVTGNGTDNEGRKQIFGRWDKVKLPDGREMPVCFNLMNRDGTYESRVGPPGYARLPRTVPLVAVDRFVFED</sequence>
<dbReference type="PROSITE" id="PS50011">
    <property type="entry name" value="PROTEIN_KINASE_DOM"/>
    <property type="match status" value="1"/>
</dbReference>
<feature type="binding site" evidence="5">
    <location>
        <position position="57"/>
    </location>
    <ligand>
        <name>ATP</name>
        <dbReference type="ChEBI" id="CHEBI:30616"/>
    </ligand>
</feature>
<dbReference type="AlphaFoldDB" id="A0A084SKC4"/>
<evidence type="ECO:0000256" key="2">
    <source>
        <dbReference type="ARBA" id="ARBA00022741"/>
    </source>
</evidence>
<evidence type="ECO:0000256" key="4">
    <source>
        <dbReference type="ARBA" id="ARBA00022840"/>
    </source>
</evidence>
<feature type="compositionally biased region" description="Pro residues" evidence="6">
    <location>
        <begin position="460"/>
        <end position="470"/>
    </location>
</feature>
<dbReference type="InterPro" id="IPR011009">
    <property type="entry name" value="Kinase-like_dom_sf"/>
</dbReference>
<evidence type="ECO:0000313" key="9">
    <source>
        <dbReference type="Proteomes" id="UP000028547"/>
    </source>
</evidence>
<evidence type="ECO:0000313" key="8">
    <source>
        <dbReference type="EMBL" id="KFA88909.1"/>
    </source>
</evidence>
<gene>
    <name evidence="8" type="ORF">Q664_38275</name>
</gene>
<evidence type="ECO:0000256" key="5">
    <source>
        <dbReference type="PROSITE-ProRule" id="PRU10141"/>
    </source>
</evidence>
<proteinExistence type="predicted"/>
<dbReference type="Gene3D" id="1.10.510.10">
    <property type="entry name" value="Transferase(Phosphotransferase) domain 1"/>
    <property type="match status" value="1"/>
</dbReference>
<name>A0A084SKC4_9BACT</name>
<dbReference type="CDD" id="cd14014">
    <property type="entry name" value="STKc_PknB_like"/>
    <property type="match status" value="1"/>
</dbReference>
<reference evidence="8 9" key="1">
    <citation type="submission" date="2014-07" db="EMBL/GenBank/DDBJ databases">
        <title>Draft Genome Sequence of Gephyronic Acid Producer, Cystobacter violaceus Strain Cb vi76.</title>
        <authorList>
            <person name="Stevens D.C."/>
            <person name="Young J."/>
            <person name="Carmichael R."/>
            <person name="Tan J."/>
            <person name="Taylor R.E."/>
        </authorList>
    </citation>
    <scope>NUCLEOTIDE SEQUENCE [LARGE SCALE GENOMIC DNA]</scope>
    <source>
        <strain evidence="8 9">Cb vi76</strain>
    </source>
</reference>
<feature type="compositionally biased region" description="Pro residues" evidence="6">
    <location>
        <begin position="335"/>
        <end position="353"/>
    </location>
</feature>
<evidence type="ECO:0000256" key="6">
    <source>
        <dbReference type="SAM" id="MobiDB-lite"/>
    </source>
</evidence>
<evidence type="ECO:0000259" key="7">
    <source>
        <dbReference type="PROSITE" id="PS50011"/>
    </source>
</evidence>
<feature type="region of interest" description="Disordered" evidence="6">
    <location>
        <begin position="414"/>
        <end position="475"/>
    </location>
</feature>
<feature type="domain" description="Protein kinase" evidence="7">
    <location>
        <begin position="27"/>
        <end position="295"/>
    </location>
</feature>
<protein>
    <recommendedName>
        <fullName evidence="7">Protein kinase domain-containing protein</fullName>
    </recommendedName>
</protein>
<dbReference type="PANTHER" id="PTHR43289">
    <property type="entry name" value="MITOGEN-ACTIVATED PROTEIN KINASE KINASE KINASE 20-RELATED"/>
    <property type="match status" value="1"/>
</dbReference>